<keyword evidence="2" id="KW-1185">Reference proteome</keyword>
<evidence type="ECO:0000313" key="1">
    <source>
        <dbReference type="EnsemblPlants" id="OPUNC07G16150.1"/>
    </source>
</evidence>
<dbReference type="AlphaFoldDB" id="A0A0E0LLQ3"/>
<name>A0A0E0LLQ3_ORYPU</name>
<reference evidence="1" key="1">
    <citation type="submission" date="2015-04" db="UniProtKB">
        <authorList>
            <consortium name="EnsemblPlants"/>
        </authorList>
    </citation>
    <scope>IDENTIFICATION</scope>
</reference>
<proteinExistence type="predicted"/>
<dbReference type="HOGENOM" id="CLU_3038595_0_0_1"/>
<accession>A0A0E0LLQ3</accession>
<organism evidence="1">
    <name type="scientific">Oryza punctata</name>
    <name type="common">Red rice</name>
    <dbReference type="NCBI Taxonomy" id="4537"/>
    <lineage>
        <taxon>Eukaryota</taxon>
        <taxon>Viridiplantae</taxon>
        <taxon>Streptophyta</taxon>
        <taxon>Embryophyta</taxon>
        <taxon>Tracheophyta</taxon>
        <taxon>Spermatophyta</taxon>
        <taxon>Magnoliopsida</taxon>
        <taxon>Liliopsida</taxon>
        <taxon>Poales</taxon>
        <taxon>Poaceae</taxon>
        <taxon>BOP clade</taxon>
        <taxon>Oryzoideae</taxon>
        <taxon>Oryzeae</taxon>
        <taxon>Oryzinae</taxon>
        <taxon>Oryza</taxon>
    </lineage>
</organism>
<evidence type="ECO:0000313" key="2">
    <source>
        <dbReference type="Proteomes" id="UP000026962"/>
    </source>
</evidence>
<protein>
    <submittedName>
        <fullName evidence="1">Uncharacterized protein</fullName>
    </submittedName>
</protein>
<dbReference type="Gramene" id="OPUNC07G16150.1">
    <property type="protein sequence ID" value="OPUNC07G16150.1"/>
    <property type="gene ID" value="OPUNC07G16150"/>
</dbReference>
<reference evidence="1" key="2">
    <citation type="submission" date="2018-05" db="EMBL/GenBank/DDBJ databases">
        <title>OpunRS2 (Oryza punctata Reference Sequence Version 2).</title>
        <authorList>
            <person name="Zhang J."/>
            <person name="Kudrna D."/>
            <person name="Lee S."/>
            <person name="Talag J."/>
            <person name="Welchert J."/>
            <person name="Wing R.A."/>
        </authorList>
    </citation>
    <scope>NUCLEOTIDE SEQUENCE [LARGE SCALE GENOMIC DNA]</scope>
</reference>
<dbReference type="EnsemblPlants" id="OPUNC07G16150.1">
    <property type="protein sequence ID" value="OPUNC07G16150.1"/>
    <property type="gene ID" value="OPUNC07G16150"/>
</dbReference>
<dbReference type="Proteomes" id="UP000026962">
    <property type="component" value="Chromosome 7"/>
</dbReference>
<sequence>MTTPASLSYATSLPTCPGRTSSTTLAVTSASSCTRRPVATRRRSRRCSCTVVWVR</sequence>